<dbReference type="Proteomes" id="UP001164539">
    <property type="component" value="Chromosome 9"/>
</dbReference>
<name>A0ACC1XHX9_MELAZ</name>
<dbReference type="EMBL" id="CM051402">
    <property type="protein sequence ID" value="KAJ4710552.1"/>
    <property type="molecule type" value="Genomic_DNA"/>
</dbReference>
<reference evidence="1 2" key="1">
    <citation type="journal article" date="2023" name="Science">
        <title>Complex scaffold remodeling in plant triterpene biosynthesis.</title>
        <authorList>
            <person name="De La Pena R."/>
            <person name="Hodgson H."/>
            <person name="Liu J.C."/>
            <person name="Stephenson M.J."/>
            <person name="Martin A.C."/>
            <person name="Owen C."/>
            <person name="Harkess A."/>
            <person name="Leebens-Mack J."/>
            <person name="Jimenez L.E."/>
            <person name="Osbourn A."/>
            <person name="Sattely E.S."/>
        </authorList>
    </citation>
    <scope>NUCLEOTIDE SEQUENCE [LARGE SCALE GENOMIC DNA]</scope>
    <source>
        <strain evidence="2">cv. JPN11</strain>
        <tissue evidence="1">Leaf</tissue>
    </source>
</reference>
<evidence type="ECO:0000313" key="1">
    <source>
        <dbReference type="EMBL" id="KAJ4710552.1"/>
    </source>
</evidence>
<evidence type="ECO:0000313" key="2">
    <source>
        <dbReference type="Proteomes" id="UP001164539"/>
    </source>
</evidence>
<organism evidence="1 2">
    <name type="scientific">Melia azedarach</name>
    <name type="common">Chinaberry tree</name>
    <dbReference type="NCBI Taxonomy" id="155640"/>
    <lineage>
        <taxon>Eukaryota</taxon>
        <taxon>Viridiplantae</taxon>
        <taxon>Streptophyta</taxon>
        <taxon>Embryophyta</taxon>
        <taxon>Tracheophyta</taxon>
        <taxon>Spermatophyta</taxon>
        <taxon>Magnoliopsida</taxon>
        <taxon>eudicotyledons</taxon>
        <taxon>Gunneridae</taxon>
        <taxon>Pentapetalae</taxon>
        <taxon>rosids</taxon>
        <taxon>malvids</taxon>
        <taxon>Sapindales</taxon>
        <taxon>Meliaceae</taxon>
        <taxon>Melia</taxon>
    </lineage>
</organism>
<proteinExistence type="predicted"/>
<comment type="caution">
    <text evidence="1">The sequence shown here is derived from an EMBL/GenBank/DDBJ whole genome shotgun (WGS) entry which is preliminary data.</text>
</comment>
<gene>
    <name evidence="1" type="ORF">OWV82_016723</name>
</gene>
<keyword evidence="2" id="KW-1185">Reference proteome</keyword>
<accession>A0ACC1XHX9</accession>
<sequence length="139" mass="16142">MCCSPKSPVRYSFQSNMKLNRDDQYEEDVFYAELRAQILLLTADDDEDEDFVERKRSNSSNLNATKSSSMHGLTSLSSALQPGSYFNWWEFENTNSVPTWLVNLWRNGNGTGVFIPHIVKSRRYKPGRTRNQRTKTYSD</sequence>
<protein>
    <submittedName>
        <fullName evidence="1">Uncharacterized protein</fullName>
    </submittedName>
</protein>